<evidence type="ECO:0000313" key="2">
    <source>
        <dbReference type="Proteomes" id="UP001595616"/>
    </source>
</evidence>
<dbReference type="RefSeq" id="WP_379834458.1">
    <property type="nucleotide sequence ID" value="NZ_JBHRYQ010000001.1"/>
</dbReference>
<sequence length="48" mass="5964">MEKNDLRDKIEKLKQDKKLRKNICAEFENLKSEINTHFEKFQKKIERK</sequence>
<organism evidence="1 2">
    <name type="scientific">Lacihabitans lacunae</name>
    <dbReference type="NCBI Taxonomy" id="1028214"/>
    <lineage>
        <taxon>Bacteria</taxon>
        <taxon>Pseudomonadati</taxon>
        <taxon>Bacteroidota</taxon>
        <taxon>Cytophagia</taxon>
        <taxon>Cytophagales</taxon>
        <taxon>Leadbetterellaceae</taxon>
        <taxon>Lacihabitans</taxon>
    </lineage>
</organism>
<proteinExistence type="predicted"/>
<accession>A0ABV7YSU9</accession>
<evidence type="ECO:0000313" key="1">
    <source>
        <dbReference type="EMBL" id="MFC3809425.1"/>
    </source>
</evidence>
<gene>
    <name evidence="1" type="ORF">ACFOOI_02050</name>
</gene>
<comment type="caution">
    <text evidence="1">The sequence shown here is derived from an EMBL/GenBank/DDBJ whole genome shotgun (WGS) entry which is preliminary data.</text>
</comment>
<keyword evidence="2" id="KW-1185">Reference proteome</keyword>
<dbReference type="EMBL" id="JBHRYQ010000001">
    <property type="protein sequence ID" value="MFC3809425.1"/>
    <property type="molecule type" value="Genomic_DNA"/>
</dbReference>
<name>A0ABV7YSU9_9BACT</name>
<reference evidence="2" key="1">
    <citation type="journal article" date="2019" name="Int. J. Syst. Evol. Microbiol.">
        <title>The Global Catalogue of Microorganisms (GCM) 10K type strain sequencing project: providing services to taxonomists for standard genome sequencing and annotation.</title>
        <authorList>
            <consortium name="The Broad Institute Genomics Platform"/>
            <consortium name="The Broad Institute Genome Sequencing Center for Infectious Disease"/>
            <person name="Wu L."/>
            <person name="Ma J."/>
        </authorList>
    </citation>
    <scope>NUCLEOTIDE SEQUENCE [LARGE SCALE GENOMIC DNA]</scope>
    <source>
        <strain evidence="2">CECT 7956</strain>
    </source>
</reference>
<dbReference type="Proteomes" id="UP001595616">
    <property type="component" value="Unassembled WGS sequence"/>
</dbReference>
<protein>
    <submittedName>
        <fullName evidence="1">Uncharacterized protein</fullName>
    </submittedName>
</protein>